<keyword evidence="9" id="KW-0106">Calcium</keyword>
<evidence type="ECO:0000256" key="7">
    <source>
        <dbReference type="ARBA" id="ARBA00022692"/>
    </source>
</evidence>
<dbReference type="GeneTree" id="ENSGT00940000159763"/>
<dbReference type="GO" id="GO:0075509">
    <property type="term" value="P:endocytosis involved in viral entry into host cell"/>
    <property type="evidence" value="ECO:0007669"/>
    <property type="project" value="TreeGrafter"/>
</dbReference>
<evidence type="ECO:0000256" key="2">
    <source>
        <dbReference type="ARBA" id="ARBA00009286"/>
    </source>
</evidence>
<dbReference type="GO" id="GO:0005765">
    <property type="term" value="C:lysosomal membrane"/>
    <property type="evidence" value="ECO:0007669"/>
    <property type="project" value="InterPro"/>
</dbReference>
<evidence type="ECO:0000256" key="4">
    <source>
        <dbReference type="ARBA" id="ARBA00022448"/>
    </source>
</evidence>
<dbReference type="SUPFAM" id="SSF81324">
    <property type="entry name" value="Voltage-gated potassium channels"/>
    <property type="match status" value="2"/>
</dbReference>
<keyword evidence="12" id="KW-0406">Ion transport</keyword>
<reference evidence="17" key="2">
    <citation type="submission" date="2025-08" db="UniProtKB">
        <authorList>
            <consortium name="Ensembl"/>
        </authorList>
    </citation>
    <scope>IDENTIFICATION</scope>
</reference>
<feature type="transmembrane region" description="Helical" evidence="15">
    <location>
        <begin position="64"/>
        <end position="85"/>
    </location>
</feature>
<gene>
    <name evidence="17" type="primary">tpcn2</name>
</gene>
<evidence type="ECO:0000256" key="5">
    <source>
        <dbReference type="ARBA" id="ARBA00022568"/>
    </source>
</evidence>
<dbReference type="GO" id="GO:0034702">
    <property type="term" value="C:monoatomic ion channel complex"/>
    <property type="evidence" value="ECO:0007669"/>
    <property type="project" value="UniProtKB-KW"/>
</dbReference>
<keyword evidence="6" id="KW-0107">Calcium channel</keyword>
<dbReference type="Gene3D" id="1.10.287.70">
    <property type="match status" value="2"/>
</dbReference>
<keyword evidence="13 15" id="KW-0472">Membrane</keyword>
<dbReference type="Ensembl" id="ENSOMYT00000003357.2">
    <property type="protein sequence ID" value="ENSOMYP00000003004.2"/>
    <property type="gene ID" value="ENSOMYG00000038011.2"/>
</dbReference>
<keyword evidence="7 15" id="KW-0812">Transmembrane</keyword>
<dbReference type="InterPro" id="IPR028798">
    <property type="entry name" value="TPC2"/>
</dbReference>
<sequence>MLAFIERPSSFSYTSDPRFRPPPWEPPCGLTEGIEIVCLIIFAIDLTTKSYLIGWDEFRKCKWLIVYILAVSASVIDWTLTLSMYCDQNLRVRRLIRPFFLLQNSSLMKKTLKCIKRTLPEINPKHNGEWETYFRDLPTSLSSLLVLLTTANNPDVMIPAYSLNRGYSIFFILFSGFGTYFLMNLLTAIIYNQFRGYLLMSVQASILRRRLGVRAAFEVMSCQGRERVRVDASLQVMARVQMKSYYRQAIIKRLQQLSDGFIQWEAFRGLFDELDKDRIKEHPPKPEYNSPLLQKLQLVFSHYYVMIVGNAVALANVMCICTILVLDSEKSMAERDDYYMEVINCFFILYYLMEMSLKILAFGWRGYLSYRNNIFDGLLTFCLLVLQITIFATYRNPASRGLMSLWEMVRLVNMLIVVRFLRIIPDIKLMALVASTLVDLVKNLRAFAGILVVVFYVFAVLGIWLFQGAITAPGKMSMENITINFTMECGSYEQLGYWPNNFDDFASSLVLLYNIMVVNNWQVFMDAYTRYTTEWSKVYFVSWWLTSSVMWVNLFVALILENFIYKWDRSVTCSVADVERTGYETTVQLMFREQIQEPTEEELVTQLHQHPHLHLS</sequence>
<dbReference type="Proteomes" id="UP000694395">
    <property type="component" value="Chromosome 26"/>
</dbReference>
<evidence type="ECO:0000256" key="3">
    <source>
        <dbReference type="ARBA" id="ARBA00011738"/>
    </source>
</evidence>
<reference evidence="17" key="3">
    <citation type="submission" date="2025-09" db="UniProtKB">
        <authorList>
            <consortium name="Ensembl"/>
        </authorList>
    </citation>
    <scope>IDENTIFICATION</scope>
</reference>
<keyword evidence="18" id="KW-1185">Reference proteome</keyword>
<feature type="domain" description="Ion transport" evidence="16">
    <location>
        <begin position="318"/>
        <end position="563"/>
    </location>
</feature>
<keyword evidence="11 15" id="KW-1133">Transmembrane helix</keyword>
<dbReference type="AlphaFoldDB" id="A0A8C7M042"/>
<evidence type="ECO:0000256" key="8">
    <source>
        <dbReference type="ARBA" id="ARBA00022737"/>
    </source>
</evidence>
<feature type="domain" description="Ion transport" evidence="16">
    <location>
        <begin position="25"/>
        <end position="122"/>
    </location>
</feature>
<dbReference type="GO" id="GO:0005262">
    <property type="term" value="F:calcium channel activity"/>
    <property type="evidence" value="ECO:0007669"/>
    <property type="project" value="UniProtKB-KW"/>
</dbReference>
<evidence type="ECO:0000256" key="12">
    <source>
        <dbReference type="ARBA" id="ARBA00023065"/>
    </source>
</evidence>
<evidence type="ECO:0000256" key="14">
    <source>
        <dbReference type="ARBA" id="ARBA00023303"/>
    </source>
</evidence>
<dbReference type="PANTHER" id="PTHR46768">
    <property type="entry name" value="TWO PORE CALCIUM CHANNEL PROTEIN 2"/>
    <property type="match status" value="1"/>
</dbReference>
<proteinExistence type="inferred from homology"/>
<dbReference type="Pfam" id="PF00520">
    <property type="entry name" value="Ion_trans"/>
    <property type="match status" value="3"/>
</dbReference>
<dbReference type="GO" id="GO:0015280">
    <property type="term" value="F:ligand-gated sodium channel activity"/>
    <property type="evidence" value="ECO:0007669"/>
    <property type="project" value="TreeGrafter"/>
</dbReference>
<evidence type="ECO:0000256" key="9">
    <source>
        <dbReference type="ARBA" id="ARBA00022837"/>
    </source>
</evidence>
<dbReference type="GO" id="GO:0022832">
    <property type="term" value="F:voltage-gated channel activity"/>
    <property type="evidence" value="ECO:0007669"/>
    <property type="project" value="InterPro"/>
</dbReference>
<dbReference type="PANTHER" id="PTHR46768:SF1">
    <property type="entry name" value="TWO PORE CHANNEL PROTEIN 2"/>
    <property type="match status" value="1"/>
</dbReference>
<feature type="transmembrane region" description="Helical" evidence="15">
    <location>
        <begin position="538"/>
        <end position="560"/>
    </location>
</feature>
<feature type="transmembrane region" description="Helical" evidence="15">
    <location>
        <begin position="303"/>
        <end position="326"/>
    </location>
</feature>
<evidence type="ECO:0000256" key="15">
    <source>
        <dbReference type="SAM" id="Phobius"/>
    </source>
</evidence>
<evidence type="ECO:0000256" key="1">
    <source>
        <dbReference type="ARBA" id="ARBA00004141"/>
    </source>
</evidence>
<evidence type="ECO:0000256" key="6">
    <source>
        <dbReference type="ARBA" id="ARBA00022673"/>
    </source>
</evidence>
<feature type="transmembrane region" description="Helical" evidence="15">
    <location>
        <begin position="446"/>
        <end position="466"/>
    </location>
</feature>
<keyword evidence="14" id="KW-0407">Ion channel</keyword>
<reference evidence="17" key="1">
    <citation type="submission" date="2020-07" db="EMBL/GenBank/DDBJ databases">
        <title>A long reads based de novo assembly of the rainbow trout Arlee double haploid line genome.</title>
        <authorList>
            <person name="Gao G."/>
            <person name="Palti Y."/>
        </authorList>
    </citation>
    <scope>NUCLEOTIDE SEQUENCE [LARGE SCALE GENOMIC DNA]</scope>
</reference>
<evidence type="ECO:0000313" key="17">
    <source>
        <dbReference type="Ensembl" id="ENSOMYP00000003004.2"/>
    </source>
</evidence>
<dbReference type="FunFam" id="1.10.287.70:FF:000129">
    <property type="entry name" value="Two pore calcium channel protein 1"/>
    <property type="match status" value="1"/>
</dbReference>
<dbReference type="Gene3D" id="1.20.120.350">
    <property type="entry name" value="Voltage-gated potassium channels. Chain C"/>
    <property type="match status" value="1"/>
</dbReference>
<feature type="domain" description="Ion transport" evidence="16">
    <location>
        <begin position="128"/>
        <end position="194"/>
    </location>
</feature>
<feature type="transmembrane region" description="Helical" evidence="15">
    <location>
        <begin position="374"/>
        <end position="394"/>
    </location>
</feature>
<keyword evidence="4" id="KW-0813">Transport</keyword>
<evidence type="ECO:0000256" key="11">
    <source>
        <dbReference type="ARBA" id="ARBA00022989"/>
    </source>
</evidence>
<evidence type="ECO:0000256" key="10">
    <source>
        <dbReference type="ARBA" id="ARBA00022882"/>
    </source>
</evidence>
<comment type="similarity">
    <text evidence="2">Belongs to the calcium channel alpha-1 subunit (TC 1.A.1.11) family. Two pore calcium channel subfamily.</text>
</comment>
<dbReference type="InterPro" id="IPR005821">
    <property type="entry name" value="Ion_trans_dom"/>
</dbReference>
<comment type="subcellular location">
    <subcellularLocation>
        <location evidence="1">Membrane</location>
        <topology evidence="1">Multi-pass membrane protein</topology>
    </subcellularLocation>
</comment>
<organism evidence="17 18">
    <name type="scientific">Oncorhynchus mykiss</name>
    <name type="common">Rainbow trout</name>
    <name type="synonym">Salmo gairdneri</name>
    <dbReference type="NCBI Taxonomy" id="8022"/>
    <lineage>
        <taxon>Eukaryota</taxon>
        <taxon>Metazoa</taxon>
        <taxon>Chordata</taxon>
        <taxon>Craniata</taxon>
        <taxon>Vertebrata</taxon>
        <taxon>Euteleostomi</taxon>
        <taxon>Actinopterygii</taxon>
        <taxon>Neopterygii</taxon>
        <taxon>Teleostei</taxon>
        <taxon>Protacanthopterygii</taxon>
        <taxon>Salmoniformes</taxon>
        <taxon>Salmonidae</taxon>
        <taxon>Salmoninae</taxon>
        <taxon>Oncorhynchus</taxon>
    </lineage>
</organism>
<keyword evidence="8" id="KW-0677">Repeat</keyword>
<dbReference type="GO" id="GO:0019722">
    <property type="term" value="P:calcium-mediated signaling"/>
    <property type="evidence" value="ECO:0007669"/>
    <property type="project" value="TreeGrafter"/>
</dbReference>
<name>A0A8C7M042_ONCMY</name>
<dbReference type="FunFam" id="1.20.120.350:FF:000073">
    <property type="entry name" value="Two pore segment channel 2"/>
    <property type="match status" value="1"/>
</dbReference>
<evidence type="ECO:0000256" key="13">
    <source>
        <dbReference type="ARBA" id="ARBA00023136"/>
    </source>
</evidence>
<accession>A0A8C7M042</accession>
<protein>
    <submittedName>
        <fullName evidence="17">Two pore segment channel 2</fullName>
    </submittedName>
</protein>
<feature type="transmembrane region" description="Helical" evidence="15">
    <location>
        <begin position="167"/>
        <end position="191"/>
    </location>
</feature>
<evidence type="ECO:0000313" key="18">
    <source>
        <dbReference type="Proteomes" id="UP000694395"/>
    </source>
</evidence>
<dbReference type="GO" id="GO:0097682">
    <property type="term" value="F:intracellularly phosphatidylinositol-3,5-bisphosphate-gated monatomic cation channel activity"/>
    <property type="evidence" value="ECO:0007669"/>
    <property type="project" value="TreeGrafter"/>
</dbReference>
<keyword evidence="5" id="KW-0109">Calcium transport</keyword>
<comment type="subunit">
    <text evidence="3">Homodimer.</text>
</comment>
<keyword evidence="10" id="KW-0851">Voltage-gated channel</keyword>
<evidence type="ECO:0000259" key="16">
    <source>
        <dbReference type="Pfam" id="PF00520"/>
    </source>
</evidence>
<dbReference type="InterPro" id="IPR027359">
    <property type="entry name" value="Volt_channel_dom_sf"/>
</dbReference>